<evidence type="ECO:0000313" key="4">
    <source>
        <dbReference type="EMBL" id="POR34774.1"/>
    </source>
</evidence>
<dbReference type="OrthoDB" id="610608at2759"/>
<dbReference type="GO" id="GO:0008270">
    <property type="term" value="F:zinc ion binding"/>
    <property type="evidence" value="ECO:0007669"/>
    <property type="project" value="UniProtKB-KW"/>
</dbReference>
<sequence>MAEHPYYQAIRGSDLTRLPLHLRRQSRQSIQPGDKSADADGHQNRKRFPESLHFSPSAFRLRSRTESTRSSISSAHIPDSATAYSVSTLASPISSSYASDLQERFAGHTIDSSSRPCSRIRHRHQPSSATTCSTYINDDNDAPLVVGYPDIASKLRELHDDCPKPGVSGGTATPNPLTDPFVKEEEDLSSGEPLDWSLPQFPCDSPAPKSDTTSVASDDFSTDDADALLDYTLQLVYGIELRDTSASTPVLRQLVSKYIRDLGQHVWQTTSDTQGNTQTMSTSSSSTPSQGAGREGSQGFGKRKKQTGGEDGPEDFSDGECSGFGPAKRPRPSPKEEENLRLSCPFRKRNAHRFNVRDHHSCAMTYFPKFAELRQHIVKQHKRDDPSAFVCDRCTRDFRSRKELRDHQRQPKEQMCDISDHDPESGIDGPTAIKLVSRKRASGTSAEVQWREIWNILFPDDDDQMIQPYRELTLHTAFDSPSQRLIDSPDFTPVIEHFELSSQYLAAFDFLQTSLRNKISNPATLETLATKFHQCFIEAVESCSAVAQSMPYTNRSNKRNEPARVQSTQSLNPRKPRAATSRPDSGVVMDDGSEESGSVLGASALGYRDSVRTVKGLVPRRGSNLAPTGLREVLPAPVVPSTMDGGYAGQLSSLPLSITPAGIDPAAAVQAWNNGVTFEEEDTRFSMPDQWMAPGSLTPQAEFTHGAVDDSFLYHTDFNSMGDGFSGFNGR</sequence>
<evidence type="ECO:0000313" key="5">
    <source>
        <dbReference type="Proteomes" id="UP000237481"/>
    </source>
</evidence>
<dbReference type="PROSITE" id="PS50157">
    <property type="entry name" value="ZINC_FINGER_C2H2_2"/>
    <property type="match status" value="1"/>
</dbReference>
<accession>A0A2S4KX59</accession>
<feature type="compositionally biased region" description="Low complexity" evidence="2">
    <location>
        <begin position="210"/>
        <end position="219"/>
    </location>
</feature>
<feature type="domain" description="C2H2-type" evidence="3">
    <location>
        <begin position="389"/>
        <end position="409"/>
    </location>
</feature>
<dbReference type="AlphaFoldDB" id="A0A2S4KX59"/>
<feature type="region of interest" description="Disordered" evidence="2">
    <location>
        <begin position="110"/>
        <end position="134"/>
    </location>
</feature>
<dbReference type="EMBL" id="PKSG01000489">
    <property type="protein sequence ID" value="POR34774.1"/>
    <property type="molecule type" value="Genomic_DNA"/>
</dbReference>
<evidence type="ECO:0000259" key="3">
    <source>
        <dbReference type="PROSITE" id="PS50157"/>
    </source>
</evidence>
<reference evidence="4 5" key="1">
    <citation type="submission" date="2018-01" db="EMBL/GenBank/DDBJ databases">
        <title>Harnessing the power of phylogenomics to disentangle the directionality and signatures of interkingdom host jumping in the parasitic fungal genus Tolypocladium.</title>
        <authorList>
            <person name="Quandt C.A."/>
            <person name="Patterson W."/>
            <person name="Spatafora J.W."/>
        </authorList>
    </citation>
    <scope>NUCLEOTIDE SEQUENCE [LARGE SCALE GENOMIC DNA]</scope>
    <source>
        <strain evidence="4 5">NRBC 100945</strain>
    </source>
</reference>
<name>A0A2S4KX59_9HYPO</name>
<dbReference type="STRING" id="94208.A0A2S4KX59"/>
<keyword evidence="5" id="KW-1185">Reference proteome</keyword>
<protein>
    <recommendedName>
        <fullName evidence="3">C2H2-type domain-containing protein</fullName>
    </recommendedName>
</protein>
<evidence type="ECO:0000256" key="1">
    <source>
        <dbReference type="PROSITE-ProRule" id="PRU00042"/>
    </source>
</evidence>
<dbReference type="PANTHER" id="PTHR38166">
    <property type="entry name" value="C2H2-TYPE DOMAIN-CONTAINING PROTEIN-RELATED"/>
    <property type="match status" value="1"/>
</dbReference>
<keyword evidence="1" id="KW-0862">Zinc</keyword>
<feature type="region of interest" description="Disordered" evidence="2">
    <location>
        <begin position="402"/>
        <end position="424"/>
    </location>
</feature>
<dbReference type="InterPro" id="IPR013087">
    <property type="entry name" value="Znf_C2H2_type"/>
</dbReference>
<feature type="region of interest" description="Disordered" evidence="2">
    <location>
        <begin position="552"/>
        <end position="595"/>
    </location>
</feature>
<keyword evidence="1" id="KW-0863">Zinc-finger</keyword>
<dbReference type="Proteomes" id="UP000237481">
    <property type="component" value="Unassembled WGS sequence"/>
</dbReference>
<feature type="compositionally biased region" description="Low complexity" evidence="2">
    <location>
        <begin position="273"/>
        <end position="290"/>
    </location>
</feature>
<organism evidence="4 5">
    <name type="scientific">Tolypocladium paradoxum</name>
    <dbReference type="NCBI Taxonomy" id="94208"/>
    <lineage>
        <taxon>Eukaryota</taxon>
        <taxon>Fungi</taxon>
        <taxon>Dikarya</taxon>
        <taxon>Ascomycota</taxon>
        <taxon>Pezizomycotina</taxon>
        <taxon>Sordariomycetes</taxon>
        <taxon>Hypocreomycetidae</taxon>
        <taxon>Hypocreales</taxon>
        <taxon>Ophiocordycipitaceae</taxon>
        <taxon>Tolypocladium</taxon>
    </lineage>
</organism>
<evidence type="ECO:0000256" key="2">
    <source>
        <dbReference type="SAM" id="MobiDB-lite"/>
    </source>
</evidence>
<feature type="region of interest" description="Disordered" evidence="2">
    <location>
        <begin position="269"/>
        <end position="341"/>
    </location>
</feature>
<dbReference type="PANTHER" id="PTHR38166:SF1">
    <property type="entry name" value="C2H2-TYPE DOMAIN-CONTAINING PROTEIN"/>
    <property type="match status" value="1"/>
</dbReference>
<keyword evidence="1" id="KW-0479">Metal-binding</keyword>
<feature type="region of interest" description="Disordered" evidence="2">
    <location>
        <begin position="159"/>
        <end position="220"/>
    </location>
</feature>
<feature type="region of interest" description="Disordered" evidence="2">
    <location>
        <begin position="25"/>
        <end position="53"/>
    </location>
</feature>
<feature type="compositionally biased region" description="Basic and acidic residues" evidence="2">
    <location>
        <begin position="35"/>
        <end position="50"/>
    </location>
</feature>
<comment type="caution">
    <text evidence="4">The sequence shown here is derived from an EMBL/GenBank/DDBJ whole genome shotgun (WGS) entry which is preliminary data.</text>
</comment>
<proteinExistence type="predicted"/>
<gene>
    <name evidence="4" type="ORF">TPAR_05042</name>
</gene>